<keyword evidence="5" id="KW-0012">Acyltransferase</keyword>
<organism evidence="7 8">
    <name type="scientific">Fenollaria massiliensis</name>
    <dbReference type="NCBI Taxonomy" id="938288"/>
    <lineage>
        <taxon>Bacteria</taxon>
        <taxon>Bacillati</taxon>
        <taxon>Bacillota</taxon>
        <taxon>Clostridia</taxon>
        <taxon>Eubacteriales</taxon>
        <taxon>Fenollaria</taxon>
    </lineage>
</organism>
<dbReference type="GO" id="GO:0008360">
    <property type="term" value="P:regulation of cell shape"/>
    <property type="evidence" value="ECO:0007669"/>
    <property type="project" value="UniProtKB-KW"/>
</dbReference>
<dbReference type="KEGG" id="fms:M1R53_05170"/>
<evidence type="ECO:0000313" key="8">
    <source>
        <dbReference type="Proteomes" id="UP000831151"/>
    </source>
</evidence>
<sequence>MSILNLNDANEIKCYDEFVKNSKYSFLTQDRAWAKIKNNWYEDYVYLEDGGEIIAAMSILSIKAIDGKWLLYANRGPVCDIYDKDTVLALVNEVKKLDKFKDAFLLRFDPAIAYDDKLTRLYKDTELKIRTRGADEHSFIQPRRNAIIDINKSEDDVLAGFHSKTRYNIRLSYRKGVTTRISQSDEGLNTFFEETKVMAERNGITYRPKEYFKRLIDNYDAKIFLSDYEGTPLSSAILIMYKDYAWYMYGASNNLHRNFMPNYQMQWEMIKYAKEHGAKKYDFGGIFKLDDEDGLYRFKRGFLNEEDFTEFIGEFDLVLDEEAYKKYLNK</sequence>
<keyword evidence="8" id="KW-1185">Reference proteome</keyword>
<dbReference type="PANTHER" id="PTHR36174">
    <property type="entry name" value="LIPID II:GLYCINE GLYCYLTRANSFERASE"/>
    <property type="match status" value="1"/>
</dbReference>
<dbReference type="InterPro" id="IPR016181">
    <property type="entry name" value="Acyl_CoA_acyltransferase"/>
</dbReference>
<dbReference type="GO" id="GO:0016755">
    <property type="term" value="F:aminoacyltransferase activity"/>
    <property type="evidence" value="ECO:0007669"/>
    <property type="project" value="InterPro"/>
</dbReference>
<dbReference type="AlphaFoldDB" id="A0A9E7DII2"/>
<dbReference type="EMBL" id="CP096649">
    <property type="protein sequence ID" value="UQK58634.1"/>
    <property type="molecule type" value="Genomic_DNA"/>
</dbReference>
<dbReference type="SUPFAM" id="SSF55729">
    <property type="entry name" value="Acyl-CoA N-acyltransferases (Nat)"/>
    <property type="match status" value="2"/>
</dbReference>
<dbReference type="PROSITE" id="PS51191">
    <property type="entry name" value="FEMABX"/>
    <property type="match status" value="1"/>
</dbReference>
<keyword evidence="6" id="KW-0961">Cell wall biogenesis/degradation</keyword>
<proteinExistence type="inferred from homology"/>
<dbReference type="InterPro" id="IPR050644">
    <property type="entry name" value="PG_Glycine_Bridge_Synth"/>
</dbReference>
<evidence type="ECO:0000256" key="4">
    <source>
        <dbReference type="ARBA" id="ARBA00022984"/>
    </source>
</evidence>
<reference evidence="7" key="1">
    <citation type="submission" date="2022-04" db="EMBL/GenBank/DDBJ databases">
        <title>Complete genome sequences of Ezakiella coagulans and Fenollaria massiliensis.</title>
        <authorList>
            <person name="France M.T."/>
            <person name="Clifford J."/>
            <person name="Narina S."/>
            <person name="Rutt L."/>
            <person name="Ravel J."/>
        </authorList>
    </citation>
    <scope>NUCLEOTIDE SEQUENCE</scope>
    <source>
        <strain evidence="7">C0061C2</strain>
    </source>
</reference>
<keyword evidence="3" id="KW-0133">Cell shape</keyword>
<evidence type="ECO:0000256" key="6">
    <source>
        <dbReference type="ARBA" id="ARBA00023316"/>
    </source>
</evidence>
<name>A0A9E7DII2_9FIRM</name>
<keyword evidence="4" id="KW-0573">Peptidoglycan synthesis</keyword>
<evidence type="ECO:0000256" key="5">
    <source>
        <dbReference type="ARBA" id="ARBA00023315"/>
    </source>
</evidence>
<dbReference type="InterPro" id="IPR003447">
    <property type="entry name" value="FEMABX"/>
</dbReference>
<dbReference type="GO" id="GO:0071555">
    <property type="term" value="P:cell wall organization"/>
    <property type="evidence" value="ECO:0007669"/>
    <property type="project" value="UniProtKB-KW"/>
</dbReference>
<evidence type="ECO:0000256" key="1">
    <source>
        <dbReference type="ARBA" id="ARBA00009943"/>
    </source>
</evidence>
<protein>
    <submittedName>
        <fullName evidence="7">Peptidoglycan bridge formation glycyltransferase FemA/FemB family protein</fullName>
    </submittedName>
</protein>
<accession>A0A9E7DII2</accession>
<dbReference type="Proteomes" id="UP000831151">
    <property type="component" value="Chromosome"/>
</dbReference>
<gene>
    <name evidence="7" type="ORF">M1R53_05170</name>
</gene>
<dbReference type="Pfam" id="PF02388">
    <property type="entry name" value="FemAB"/>
    <property type="match status" value="2"/>
</dbReference>
<dbReference type="RefSeq" id="WP_249242228.1">
    <property type="nucleotide sequence ID" value="NZ_CP096649.1"/>
</dbReference>
<evidence type="ECO:0000256" key="2">
    <source>
        <dbReference type="ARBA" id="ARBA00022679"/>
    </source>
</evidence>
<dbReference type="Gene3D" id="3.40.630.30">
    <property type="match status" value="2"/>
</dbReference>
<evidence type="ECO:0000313" key="7">
    <source>
        <dbReference type="EMBL" id="UQK58634.1"/>
    </source>
</evidence>
<comment type="similarity">
    <text evidence="1">Belongs to the FemABX family.</text>
</comment>
<dbReference type="PANTHER" id="PTHR36174:SF1">
    <property type="entry name" value="LIPID II:GLYCINE GLYCYLTRANSFERASE"/>
    <property type="match status" value="1"/>
</dbReference>
<keyword evidence="2" id="KW-0808">Transferase</keyword>
<dbReference type="GO" id="GO:0009252">
    <property type="term" value="P:peptidoglycan biosynthetic process"/>
    <property type="evidence" value="ECO:0007669"/>
    <property type="project" value="UniProtKB-KW"/>
</dbReference>
<evidence type="ECO:0000256" key="3">
    <source>
        <dbReference type="ARBA" id="ARBA00022960"/>
    </source>
</evidence>